<evidence type="ECO:0000313" key="1">
    <source>
        <dbReference type="EMBL" id="TKY92527.1"/>
    </source>
</evidence>
<reference evidence="1" key="1">
    <citation type="submission" date="2018-09" db="EMBL/GenBank/DDBJ databases">
        <title>A genomic encyclopedia of anaerobic methanotrophic archaea.</title>
        <authorList>
            <person name="Skennerton C.T."/>
            <person name="Chadwick G.L."/>
            <person name="Laso-Perez R."/>
            <person name="Leu A.O."/>
            <person name="Speth D.R."/>
            <person name="Yu H."/>
            <person name="Morgan-Lang C."/>
            <person name="Hatzenpichler R."/>
            <person name="Goudeau D."/>
            <person name="Malmstrom R."/>
            <person name="Woyke T."/>
            <person name="Hallam S."/>
            <person name="Tyson G.W."/>
            <person name="Wegener G."/>
            <person name="Boetius A."/>
            <person name="Orphan V.J."/>
        </authorList>
    </citation>
    <scope>NUCLEOTIDE SEQUENCE</scope>
    <source>
        <strain evidence="1">CONS3730D10UFb2</strain>
    </source>
</reference>
<name>A0AC61SDD4_9EURY</name>
<sequence>MQTQPANLNEKTNRYMLMLQKALGNVTIATGERSYLNTIAKDYLNMARSYYNDGVHFMKNDDSVNALACFSYGHAWLDAGARLGVFAVEDETLFAL</sequence>
<dbReference type="Proteomes" id="UP000315423">
    <property type="component" value="Unassembled WGS sequence"/>
</dbReference>
<dbReference type="EMBL" id="QYBA01000005">
    <property type="protein sequence ID" value="TKY92527.1"/>
    <property type="molecule type" value="Genomic_DNA"/>
</dbReference>
<comment type="caution">
    <text evidence="1">The sequence shown here is derived from an EMBL/GenBank/DDBJ whole genome shotgun (WGS) entry which is preliminary data.</text>
</comment>
<gene>
    <name evidence="1" type="ORF">C5S46_00110</name>
</gene>
<accession>A0AC61SDD4</accession>
<proteinExistence type="predicted"/>
<evidence type="ECO:0000313" key="2">
    <source>
        <dbReference type="Proteomes" id="UP000315423"/>
    </source>
</evidence>
<organism evidence="1 2">
    <name type="scientific">Candidatus Methanomarinus sp</name>
    <dbReference type="NCBI Taxonomy" id="3386244"/>
    <lineage>
        <taxon>Archaea</taxon>
        <taxon>Methanobacteriati</taxon>
        <taxon>Methanobacteriota</taxon>
        <taxon>Stenosarchaea group</taxon>
        <taxon>Methanomicrobia</taxon>
        <taxon>Methanosarcinales</taxon>
        <taxon>ANME-2 cluster</taxon>
        <taxon>Candidatus Methanocomedenaceae</taxon>
        <taxon>Candidatus Methanomarinus</taxon>
    </lineage>
</organism>
<protein>
    <submittedName>
        <fullName evidence="1">DUF357 domain-containing protein</fullName>
    </submittedName>
</protein>